<dbReference type="AlphaFoldDB" id="A0A645EL10"/>
<evidence type="ECO:0000313" key="1">
    <source>
        <dbReference type="EMBL" id="MPN02457.1"/>
    </source>
</evidence>
<comment type="caution">
    <text evidence="1">The sequence shown here is derived from an EMBL/GenBank/DDBJ whole genome shotgun (WGS) entry which is preliminary data.</text>
</comment>
<name>A0A645EL10_9ZZZZ</name>
<organism evidence="1">
    <name type="scientific">bioreactor metagenome</name>
    <dbReference type="NCBI Taxonomy" id="1076179"/>
    <lineage>
        <taxon>unclassified sequences</taxon>
        <taxon>metagenomes</taxon>
        <taxon>ecological metagenomes</taxon>
    </lineage>
</organism>
<reference evidence="1" key="1">
    <citation type="submission" date="2019-08" db="EMBL/GenBank/DDBJ databases">
        <authorList>
            <person name="Kucharzyk K."/>
            <person name="Murdoch R.W."/>
            <person name="Higgins S."/>
            <person name="Loffler F."/>
        </authorList>
    </citation>
    <scope>NUCLEOTIDE SEQUENCE</scope>
</reference>
<protein>
    <submittedName>
        <fullName evidence="1">Uncharacterized protein</fullName>
    </submittedName>
</protein>
<dbReference type="EMBL" id="VSSQ01048411">
    <property type="protein sequence ID" value="MPN02457.1"/>
    <property type="molecule type" value="Genomic_DNA"/>
</dbReference>
<sequence length="68" mass="7606">MKTMRNVGAMERESNRGLYQLPGVLVQWGNCGKGLSFDEFGPQPQGGTCVLHQFFKRCTFTGADRHTL</sequence>
<accession>A0A645EL10</accession>
<gene>
    <name evidence="1" type="ORF">SDC9_149673</name>
</gene>
<proteinExistence type="predicted"/>